<reference evidence="2 3" key="1">
    <citation type="submission" date="2021-06" db="EMBL/GenBank/DDBJ databases">
        <authorList>
            <person name="Sun Q."/>
            <person name="Li D."/>
        </authorList>
    </citation>
    <scope>NUCLEOTIDE SEQUENCE [LARGE SCALE GENOMIC DNA]</scope>
    <source>
        <strain evidence="2 3">MSJ-40</strain>
    </source>
</reference>
<evidence type="ECO:0000313" key="3">
    <source>
        <dbReference type="Proteomes" id="UP000749471"/>
    </source>
</evidence>
<keyword evidence="3" id="KW-1185">Reference proteome</keyword>
<feature type="signal peptide" evidence="1">
    <location>
        <begin position="1"/>
        <end position="24"/>
    </location>
</feature>
<dbReference type="Proteomes" id="UP000749471">
    <property type="component" value="Unassembled WGS sequence"/>
</dbReference>
<feature type="chain" id="PRO_5046425938" evidence="1">
    <location>
        <begin position="25"/>
        <end position="145"/>
    </location>
</feature>
<organism evidence="2 3">
    <name type="scientific">Tissierella simiarum</name>
    <dbReference type="NCBI Taxonomy" id="2841534"/>
    <lineage>
        <taxon>Bacteria</taxon>
        <taxon>Bacillati</taxon>
        <taxon>Bacillota</taxon>
        <taxon>Tissierellia</taxon>
        <taxon>Tissierellales</taxon>
        <taxon>Tissierellaceae</taxon>
        <taxon>Tissierella</taxon>
    </lineage>
</organism>
<protein>
    <submittedName>
        <fullName evidence="2">Uncharacterized protein</fullName>
    </submittedName>
</protein>
<accession>A0ABS6E0Z1</accession>
<gene>
    <name evidence="2" type="ORF">KQI42_01000</name>
</gene>
<evidence type="ECO:0000313" key="2">
    <source>
        <dbReference type="EMBL" id="MBU5436562.1"/>
    </source>
</evidence>
<comment type="caution">
    <text evidence="2">The sequence shown here is derived from an EMBL/GenBank/DDBJ whole genome shotgun (WGS) entry which is preliminary data.</text>
</comment>
<keyword evidence="1" id="KW-0732">Signal</keyword>
<dbReference type="RefSeq" id="WP_216515868.1">
    <property type="nucleotide sequence ID" value="NZ_JAHLPM010000001.1"/>
</dbReference>
<name>A0ABS6E0Z1_9FIRM</name>
<proteinExistence type="predicted"/>
<dbReference type="EMBL" id="JAHLPM010000001">
    <property type="protein sequence ID" value="MBU5436562.1"/>
    <property type="molecule type" value="Genomic_DNA"/>
</dbReference>
<sequence>MKKFFRIFVLGLIITCVSSLTIFAESPNYGKSTESKPIGLFFTGYIQCKPSYYDSRGGHAAFGWFQYENTADESRYYTDVGKSKYDSSIYSREKTVRDIWGFGHDKAIFKHGFFWTGNGENWPQTLFNMNLNKLNLKPVSIEFAE</sequence>
<evidence type="ECO:0000256" key="1">
    <source>
        <dbReference type="SAM" id="SignalP"/>
    </source>
</evidence>